<protein>
    <submittedName>
        <fullName evidence="3">Gamma-glutamylcyclotransferase</fullName>
    </submittedName>
</protein>
<dbReference type="GO" id="GO:0016740">
    <property type="term" value="F:transferase activity"/>
    <property type="evidence" value="ECO:0007669"/>
    <property type="project" value="UniProtKB-KW"/>
</dbReference>
<dbReference type="CDD" id="cd06661">
    <property type="entry name" value="GGCT_like"/>
    <property type="match status" value="1"/>
</dbReference>
<evidence type="ECO:0000313" key="3">
    <source>
        <dbReference type="EMBL" id="RUR43490.1"/>
    </source>
</evidence>
<evidence type="ECO:0000256" key="1">
    <source>
        <dbReference type="SAM" id="Phobius"/>
    </source>
</evidence>
<feature type="transmembrane region" description="Helical" evidence="1">
    <location>
        <begin position="7"/>
        <end position="32"/>
    </location>
</feature>
<dbReference type="EMBL" id="RZHD01000010">
    <property type="protein sequence ID" value="RUR43490.1"/>
    <property type="molecule type" value="Genomic_DNA"/>
</dbReference>
<comment type="caution">
    <text evidence="3">The sequence shown here is derived from an EMBL/GenBank/DDBJ whole genome shotgun (WGS) entry which is preliminary data.</text>
</comment>
<keyword evidence="1" id="KW-1133">Transmembrane helix</keyword>
<dbReference type="RefSeq" id="WP_126950927.1">
    <property type="nucleotide sequence ID" value="NZ_RZHD01000010.1"/>
</dbReference>
<feature type="domain" description="Gamma-glutamylcyclotransferase AIG2-like" evidence="2">
    <location>
        <begin position="48"/>
        <end position="138"/>
    </location>
</feature>
<dbReference type="Proteomes" id="UP000286912">
    <property type="component" value="Unassembled WGS sequence"/>
</dbReference>
<dbReference type="OrthoDB" id="7852375at2"/>
<gene>
    <name evidence="3" type="ORF">ELY37_17500</name>
</gene>
<sequence length="148" mass="16942">MVWIKKLLQITGVLVLGLATWLWLTMLSPWFYSPSEEMPSIEQRTHNVFVYGTLRYTAIRWVVMGGSGNPQAATLEGYQRNGLDLSPLPGSRVEGLKLEVSADQLERLDRYERLGVRYERVKKKLVDGSSVWVYVRLPETSQLAHPSY</sequence>
<dbReference type="SUPFAM" id="SSF110857">
    <property type="entry name" value="Gamma-glutamyl cyclotransferase-like"/>
    <property type="match status" value="1"/>
</dbReference>
<evidence type="ECO:0000259" key="2">
    <source>
        <dbReference type="Pfam" id="PF06094"/>
    </source>
</evidence>
<dbReference type="InterPro" id="IPR013024">
    <property type="entry name" value="GGCT-like"/>
</dbReference>
<organism evidence="3 4">
    <name type="scientific">Vreelandella populi</name>
    <dbReference type="NCBI Taxonomy" id="2498858"/>
    <lineage>
        <taxon>Bacteria</taxon>
        <taxon>Pseudomonadati</taxon>
        <taxon>Pseudomonadota</taxon>
        <taxon>Gammaproteobacteria</taxon>
        <taxon>Oceanospirillales</taxon>
        <taxon>Halomonadaceae</taxon>
        <taxon>Vreelandella</taxon>
    </lineage>
</organism>
<dbReference type="InterPro" id="IPR036568">
    <property type="entry name" value="GGCT-like_sf"/>
</dbReference>
<dbReference type="InterPro" id="IPR009288">
    <property type="entry name" value="AIG2-like_dom"/>
</dbReference>
<keyword evidence="3" id="KW-0808">Transferase</keyword>
<reference evidence="3 4" key="1">
    <citation type="submission" date="2018-12" db="EMBL/GenBank/DDBJ databases">
        <title>three novel Halomonas strain isolated from plants.</title>
        <authorList>
            <person name="Sun C."/>
        </authorList>
    </citation>
    <scope>NUCLEOTIDE SEQUENCE [LARGE SCALE GENOMIC DNA]</scope>
    <source>
        <strain evidence="3 4">RC</strain>
    </source>
</reference>
<keyword evidence="1" id="KW-0472">Membrane</keyword>
<dbReference type="Pfam" id="PF06094">
    <property type="entry name" value="GGACT"/>
    <property type="match status" value="1"/>
</dbReference>
<dbReference type="AlphaFoldDB" id="A0A433L8F8"/>
<evidence type="ECO:0000313" key="4">
    <source>
        <dbReference type="Proteomes" id="UP000286912"/>
    </source>
</evidence>
<keyword evidence="4" id="KW-1185">Reference proteome</keyword>
<accession>A0A433L8F8</accession>
<dbReference type="Gene3D" id="3.10.490.10">
    <property type="entry name" value="Gamma-glutamyl cyclotransferase-like"/>
    <property type="match status" value="1"/>
</dbReference>
<name>A0A433L8F8_9GAMM</name>
<keyword evidence="1" id="KW-0812">Transmembrane</keyword>
<proteinExistence type="predicted"/>